<keyword evidence="1" id="KW-1133">Transmembrane helix</keyword>
<organism evidence="2 3">
    <name type="scientific">Marivita hallyeonensis</name>
    <dbReference type="NCBI Taxonomy" id="996342"/>
    <lineage>
        <taxon>Bacteria</taxon>
        <taxon>Pseudomonadati</taxon>
        <taxon>Pseudomonadota</taxon>
        <taxon>Alphaproteobacteria</taxon>
        <taxon>Rhodobacterales</taxon>
        <taxon>Roseobacteraceae</taxon>
        <taxon>Marivita</taxon>
    </lineage>
</organism>
<feature type="transmembrane region" description="Helical" evidence="1">
    <location>
        <begin position="72"/>
        <end position="89"/>
    </location>
</feature>
<gene>
    <name evidence="2" type="ORF">SAMN05443551_0919</name>
</gene>
<evidence type="ECO:0000313" key="3">
    <source>
        <dbReference type="Proteomes" id="UP000184221"/>
    </source>
</evidence>
<dbReference type="RefSeq" id="WP_218588605.1">
    <property type="nucleotide sequence ID" value="NZ_FQXC01000001.1"/>
</dbReference>
<feature type="transmembrane region" description="Helical" evidence="1">
    <location>
        <begin position="131"/>
        <end position="152"/>
    </location>
</feature>
<evidence type="ECO:0000256" key="1">
    <source>
        <dbReference type="SAM" id="Phobius"/>
    </source>
</evidence>
<dbReference type="EMBL" id="FQXC01000001">
    <property type="protein sequence ID" value="SHG88645.1"/>
    <property type="molecule type" value="Genomic_DNA"/>
</dbReference>
<protein>
    <submittedName>
        <fullName evidence="2">Uncharacterized protein</fullName>
    </submittedName>
</protein>
<name>A0A1M5NGT6_9RHOB</name>
<feature type="transmembrane region" description="Helical" evidence="1">
    <location>
        <begin position="42"/>
        <end position="60"/>
    </location>
</feature>
<sequence length="230" mass="25347">MTRQTIDAIFLFLGGALLFAAFVVSALSRDAFFIYFGAEDSLVENATAVGLACAGAVLLARVWRVRGAITRLALVLGTLYGLAYIWVAGEEVSWGQRILGFESPEYFQENNDQQEFTFHNLVIGGVKLDELIFGPALSYIILSYLIILPVLWPRAAWVRRVTERLVIPVPHQHHALFALIVTVIIPFLGESRRWEVYECIFALLSLGIFLNPANPLSTTGATSTGGVDNS</sequence>
<keyword evidence="1" id="KW-0812">Transmembrane</keyword>
<dbReference type="Proteomes" id="UP000184221">
    <property type="component" value="Unassembled WGS sequence"/>
</dbReference>
<proteinExistence type="predicted"/>
<keyword evidence="3" id="KW-1185">Reference proteome</keyword>
<dbReference type="STRING" id="996342.SAMN05443551_0919"/>
<accession>A0A1M5NGT6</accession>
<evidence type="ECO:0000313" key="2">
    <source>
        <dbReference type="EMBL" id="SHG88645.1"/>
    </source>
</evidence>
<keyword evidence="1" id="KW-0472">Membrane</keyword>
<dbReference type="AlphaFoldDB" id="A0A1M5NGT6"/>
<reference evidence="2 3" key="1">
    <citation type="submission" date="2016-11" db="EMBL/GenBank/DDBJ databases">
        <authorList>
            <person name="Jaros S."/>
            <person name="Januszkiewicz K."/>
            <person name="Wedrychowicz H."/>
        </authorList>
    </citation>
    <scope>NUCLEOTIDE SEQUENCE [LARGE SCALE GENOMIC DNA]</scope>
    <source>
        <strain evidence="2 3">DSM 29431</strain>
    </source>
</reference>